<evidence type="ECO:0000313" key="3">
    <source>
        <dbReference type="Proteomes" id="UP000275267"/>
    </source>
</evidence>
<evidence type="ECO:0000256" key="1">
    <source>
        <dbReference type="SAM" id="MobiDB-lite"/>
    </source>
</evidence>
<feature type="region of interest" description="Disordered" evidence="1">
    <location>
        <begin position="86"/>
        <end position="112"/>
    </location>
</feature>
<keyword evidence="3" id="KW-1185">Reference proteome</keyword>
<name>A0A3L6PYC9_PANMI</name>
<feature type="compositionally biased region" description="Acidic residues" evidence="1">
    <location>
        <begin position="92"/>
        <end position="112"/>
    </location>
</feature>
<organism evidence="2 3">
    <name type="scientific">Panicum miliaceum</name>
    <name type="common">Proso millet</name>
    <name type="synonym">Broomcorn millet</name>
    <dbReference type="NCBI Taxonomy" id="4540"/>
    <lineage>
        <taxon>Eukaryota</taxon>
        <taxon>Viridiplantae</taxon>
        <taxon>Streptophyta</taxon>
        <taxon>Embryophyta</taxon>
        <taxon>Tracheophyta</taxon>
        <taxon>Spermatophyta</taxon>
        <taxon>Magnoliopsida</taxon>
        <taxon>Liliopsida</taxon>
        <taxon>Poales</taxon>
        <taxon>Poaceae</taxon>
        <taxon>PACMAD clade</taxon>
        <taxon>Panicoideae</taxon>
        <taxon>Panicodae</taxon>
        <taxon>Paniceae</taxon>
        <taxon>Panicinae</taxon>
        <taxon>Panicum</taxon>
        <taxon>Panicum sect. Panicum</taxon>
    </lineage>
</organism>
<proteinExistence type="predicted"/>
<dbReference type="Proteomes" id="UP000275267">
    <property type="component" value="Unassembled WGS sequence"/>
</dbReference>
<comment type="caution">
    <text evidence="2">The sequence shown here is derived from an EMBL/GenBank/DDBJ whole genome shotgun (WGS) entry which is preliminary data.</text>
</comment>
<dbReference type="AlphaFoldDB" id="A0A3L6PYC9"/>
<evidence type="ECO:0000313" key="2">
    <source>
        <dbReference type="EMBL" id="RLM66635.1"/>
    </source>
</evidence>
<gene>
    <name evidence="2" type="ORF">C2845_PM16G03750</name>
</gene>
<accession>A0A3L6PYC9</accession>
<dbReference type="EMBL" id="PQIB02000015">
    <property type="protein sequence ID" value="RLM66635.1"/>
    <property type="molecule type" value="Genomic_DNA"/>
</dbReference>
<protein>
    <submittedName>
        <fullName evidence="2">Uncharacterized protein</fullName>
    </submittedName>
</protein>
<reference evidence="3" key="1">
    <citation type="journal article" date="2019" name="Nat. Commun.">
        <title>The genome of broomcorn millet.</title>
        <authorList>
            <person name="Zou C."/>
            <person name="Miki D."/>
            <person name="Li D."/>
            <person name="Tang Q."/>
            <person name="Xiao L."/>
            <person name="Rajput S."/>
            <person name="Deng P."/>
            <person name="Jia W."/>
            <person name="Huang R."/>
            <person name="Zhang M."/>
            <person name="Sun Y."/>
            <person name="Hu J."/>
            <person name="Fu X."/>
            <person name="Schnable P.S."/>
            <person name="Li F."/>
            <person name="Zhang H."/>
            <person name="Feng B."/>
            <person name="Zhu X."/>
            <person name="Liu R."/>
            <person name="Schnable J.C."/>
            <person name="Zhu J.-K."/>
            <person name="Zhang H."/>
        </authorList>
    </citation>
    <scope>NUCLEOTIDE SEQUENCE [LARGE SCALE GENOMIC DNA]</scope>
</reference>
<sequence length="112" mass="13198">MQKRGGRSVGYRPYTPAESNWGWHEEWFYIKHPEQMPFPAFTGACPVKKDSWTWGVLTAEKEKKARKAKRKLKKEQEIAHRVWMGEDRDVMQEELESESSSDSGDEDKESEY</sequence>